<protein>
    <submittedName>
        <fullName evidence="1">Uncharacterized protein</fullName>
    </submittedName>
</protein>
<reference evidence="1 2" key="1">
    <citation type="submission" date="2016-07" db="EMBL/GenBank/DDBJ databases">
        <title>Pervasive Adenine N6-methylation of Active Genes in Fungi.</title>
        <authorList>
            <consortium name="DOE Joint Genome Institute"/>
            <person name="Mondo S.J."/>
            <person name="Dannebaum R.O."/>
            <person name="Kuo R.C."/>
            <person name="Labutti K."/>
            <person name="Haridas S."/>
            <person name="Kuo A."/>
            <person name="Salamov A."/>
            <person name="Ahrendt S.R."/>
            <person name="Lipzen A."/>
            <person name="Sullivan W."/>
            <person name="Andreopoulos W.B."/>
            <person name="Clum A."/>
            <person name="Lindquist E."/>
            <person name="Daum C."/>
            <person name="Ramamoorthy G.K."/>
            <person name="Gryganskyi A."/>
            <person name="Culley D."/>
            <person name="Magnuson J.K."/>
            <person name="James T.Y."/>
            <person name="O'Malley M.A."/>
            <person name="Stajich J.E."/>
            <person name="Spatafora J.W."/>
            <person name="Visel A."/>
            <person name="Grigoriev I.V."/>
        </authorList>
    </citation>
    <scope>NUCLEOTIDE SEQUENCE [LARGE SCALE GENOMIC DNA]</scope>
    <source>
        <strain evidence="1 2">NRRL 2496</strain>
    </source>
</reference>
<sequence length="255" mass="29123">MPFSYVPKVCRGEILDLRRGRLPLYTQRRIQSYLGLRSPERHKASWVYFFNRALIFEQRHHPFGLRYTYFSFECKPATELLPDGLRFLPAGADFTLQTSPFAILLFFGPPLFLAQCRTTFPASDNFLLSVRVGVRPDTSPVHWLWQILKVPVDLVVPPQLVVNRQSSGLVQWGLKVGFAVFCWGPLEHPLRFLHNIVLDLRVRLVSQHLHPLDIDNVGSFRGLLRGILGDEGLESNVSFCTYVCRGGAPFIKQAC</sequence>
<dbReference type="EMBL" id="MCGN01000006">
    <property type="protein sequence ID" value="ORY95247.1"/>
    <property type="molecule type" value="Genomic_DNA"/>
</dbReference>
<dbReference type="Proteomes" id="UP000242180">
    <property type="component" value="Unassembled WGS sequence"/>
</dbReference>
<evidence type="ECO:0000313" key="1">
    <source>
        <dbReference type="EMBL" id="ORY95247.1"/>
    </source>
</evidence>
<keyword evidence="2" id="KW-1185">Reference proteome</keyword>
<accession>A0A1X2H9A6</accession>
<dbReference type="InParanoid" id="A0A1X2H9A6"/>
<organism evidence="1 2">
    <name type="scientific">Syncephalastrum racemosum</name>
    <name type="common">Filamentous fungus</name>
    <dbReference type="NCBI Taxonomy" id="13706"/>
    <lineage>
        <taxon>Eukaryota</taxon>
        <taxon>Fungi</taxon>
        <taxon>Fungi incertae sedis</taxon>
        <taxon>Mucoromycota</taxon>
        <taxon>Mucoromycotina</taxon>
        <taxon>Mucoromycetes</taxon>
        <taxon>Mucorales</taxon>
        <taxon>Syncephalastraceae</taxon>
        <taxon>Syncephalastrum</taxon>
    </lineage>
</organism>
<comment type="caution">
    <text evidence="1">The sequence shown here is derived from an EMBL/GenBank/DDBJ whole genome shotgun (WGS) entry which is preliminary data.</text>
</comment>
<gene>
    <name evidence="1" type="ORF">BCR43DRAFT_492682</name>
</gene>
<dbReference type="AlphaFoldDB" id="A0A1X2H9A6"/>
<name>A0A1X2H9A6_SYNRA</name>
<evidence type="ECO:0000313" key="2">
    <source>
        <dbReference type="Proteomes" id="UP000242180"/>
    </source>
</evidence>
<proteinExistence type="predicted"/>